<feature type="non-terminal residue" evidence="2">
    <location>
        <position position="1"/>
    </location>
</feature>
<accession>K0R9V0</accession>
<evidence type="ECO:0000313" key="3">
    <source>
        <dbReference type="Proteomes" id="UP000266841"/>
    </source>
</evidence>
<name>K0R9V0_THAOC</name>
<gene>
    <name evidence="2" type="ORF">THAOC_31146</name>
</gene>
<proteinExistence type="predicted"/>
<dbReference type="AlphaFoldDB" id="K0R9V0"/>
<sequence length="68" mass="8068">SFTLILSNYCRYQTTKGLYKLREPKILQFLRCWYGPYPPGMKSATTEHTRHAELAFRRPDDRRSARSS</sequence>
<reference evidence="2 3" key="1">
    <citation type="journal article" date="2012" name="Genome Biol.">
        <title>Genome and low-iron response of an oceanic diatom adapted to chronic iron limitation.</title>
        <authorList>
            <person name="Lommer M."/>
            <person name="Specht M."/>
            <person name="Roy A.S."/>
            <person name="Kraemer L."/>
            <person name="Andreson R."/>
            <person name="Gutowska M.A."/>
            <person name="Wolf J."/>
            <person name="Bergner S.V."/>
            <person name="Schilhabel M.B."/>
            <person name="Klostermeier U.C."/>
            <person name="Beiko R.G."/>
            <person name="Rosenstiel P."/>
            <person name="Hippler M."/>
            <person name="Laroche J."/>
        </authorList>
    </citation>
    <scope>NUCLEOTIDE SEQUENCE [LARGE SCALE GENOMIC DNA]</scope>
    <source>
        <strain evidence="2 3">CCMP1005</strain>
    </source>
</reference>
<evidence type="ECO:0000313" key="2">
    <source>
        <dbReference type="EMBL" id="EJK49925.1"/>
    </source>
</evidence>
<feature type="region of interest" description="Disordered" evidence="1">
    <location>
        <begin position="47"/>
        <end position="68"/>
    </location>
</feature>
<protein>
    <submittedName>
        <fullName evidence="2">Uncharacterized protein</fullName>
    </submittedName>
</protein>
<comment type="caution">
    <text evidence="2">The sequence shown here is derived from an EMBL/GenBank/DDBJ whole genome shotgun (WGS) entry which is preliminary data.</text>
</comment>
<evidence type="ECO:0000256" key="1">
    <source>
        <dbReference type="SAM" id="MobiDB-lite"/>
    </source>
</evidence>
<organism evidence="2 3">
    <name type="scientific">Thalassiosira oceanica</name>
    <name type="common">Marine diatom</name>
    <dbReference type="NCBI Taxonomy" id="159749"/>
    <lineage>
        <taxon>Eukaryota</taxon>
        <taxon>Sar</taxon>
        <taxon>Stramenopiles</taxon>
        <taxon>Ochrophyta</taxon>
        <taxon>Bacillariophyta</taxon>
        <taxon>Coscinodiscophyceae</taxon>
        <taxon>Thalassiosirophycidae</taxon>
        <taxon>Thalassiosirales</taxon>
        <taxon>Thalassiosiraceae</taxon>
        <taxon>Thalassiosira</taxon>
    </lineage>
</organism>
<dbReference type="EMBL" id="AGNL01044329">
    <property type="protein sequence ID" value="EJK49925.1"/>
    <property type="molecule type" value="Genomic_DNA"/>
</dbReference>
<dbReference type="Proteomes" id="UP000266841">
    <property type="component" value="Unassembled WGS sequence"/>
</dbReference>
<keyword evidence="3" id="KW-1185">Reference proteome</keyword>